<dbReference type="EMBL" id="FJ483970">
    <property type="protein sequence ID" value="AEV80782.1"/>
    <property type="molecule type" value="Genomic_DNA"/>
</dbReference>
<dbReference type="Proteomes" id="UP000113968">
    <property type="component" value="Segment"/>
</dbReference>
<accession>G8XUF2</accession>
<dbReference type="GeneID" id="11464149"/>
<name>G8XUF2_9BETA</name>
<evidence type="ECO:0000256" key="1">
    <source>
        <dbReference type="ARBA" id="ARBA00022561"/>
    </source>
</evidence>
<protein>
    <submittedName>
        <fullName evidence="5">Major capsid protein</fullName>
    </submittedName>
</protein>
<dbReference type="InterPro" id="IPR000912">
    <property type="entry name" value="Herpes_MCP"/>
</dbReference>
<dbReference type="HAMAP" id="MF_04016">
    <property type="entry name" value="HSV_MCP"/>
    <property type="match status" value="1"/>
</dbReference>
<sequence length="1354" mass="153328">MEENWNALELLPKLGLSTEFLMHVKTSATEEMYDNLRLYYGDDPERYNIHFEAIFGTFYNRIQWVTFLSTSLAIAAHAIRFDDLNKMTTGRMLFHVQVPRVASGAGMPTSRQTTIMVTRFSEKSPITISFELSAACLTHLKETFEETILDQVLNVEAIHTVLRVLKNTSDAMERGLVNMFAQALLNKAPPYFIVQTLLEHATLCRQSLNRVQRANIVQSFKDKFVSSVFLLNRSRDRDVIARFLTQMVEAATDSILDNPNLYTTSGGERIAGVIVSTASVIQTLLSSLGKLITKETVTAPASYGNFVLSRENAVTAIAHHAIMADFNQYTAHLATDKQDELSNTAIHNSATKQTTQLQMDLIRLGEHLVAIEHLRRVYKNTETPDPLERHINLTFFFPLGIYIPEERGYSTAENRIKLTESMQNTLPTIVYFLDRNRHIQKIEYSDTLKTLCHPTVYDPAACLQAFIDNGPRDDRALCQRQFQHENMGGIARRCIHFYRVRREVHPTTNEVKQNYQAHEFFKTTNPTLHTELHPFYDFTHYTHNGDTAAMCTPRIMLGNLPVGLAPAGFQELRGRQALESTQARPPPDYENTIAILTRTLTSSNYPELFYLVDALVHGNQDAFLVIRAFVARCIINTYNTRGLLAFGHSFPLIKFIAEHLADGIIPSEVHQHYRNTVTLTRFLARVAALATSNTKLVDEPLEFYLSALHDPRLFPPFLTHLPNPREHIRIIADRQPLTTANIEHRHHGVSDVLRLAAMDADEPLFTDEDHISDEECTLQKTYYFCILPALTNNHACGIGLNLKTLLVDLFYREAFFPPSRDDRSEHREEIVAPAVQVGEMLNLLVRDIATSLNVNVLDACRELFLTLQYVPEHAKVLKVQTPLDPAQNHGMPTFLSYQYVLYNGICAITAPKVMAEYAIPIPFHRFFSDPGIASALSDDIKTFIDDFPHYHRNDGGFPLPTAFAQEYDHWHRSPFSKYSATCPQTLQSMVTLAAMHHKLSPVSIILQSKVNVHPGVALTFVRTDTFEADTLLYSAKSCTSLILNNPIVTKEERDISTTYHVLQNVNSIDMGLGYTSSTCLAKLQRVRSDMGPAIQDLFHVFPMSVHRDPEVDQWIRTTIGAERVQMLDTDTVAALTFGQVPMKNGVANLHGQRALCEVLLTPVTANINFFKVPNNPRGRASCSLGVDPYDEEATRHTLYNHQEQDARSFNATHNPWSSLFGSINDVLYNQQHRDRLGYNSRVYSPCSQFFHTEQIIGSNKTLFKTVNEYLLRAKDCLHGDTDMQYVCVEGTEQLIENPCRLLQEALPLMCATTQGLLENRMKNPGSYNESAETHFGNYAIGETIPLQQRIMYNS</sequence>
<organism evidence="5 6">
    <name type="scientific">Aotine betaherpesvirus 1</name>
    <dbReference type="NCBI Taxonomy" id="50290"/>
    <lineage>
        <taxon>Viruses</taxon>
        <taxon>Duplodnaviria</taxon>
        <taxon>Heunggongvirae</taxon>
        <taxon>Peploviricota</taxon>
        <taxon>Herviviricetes</taxon>
        <taxon>Herpesvirales</taxon>
        <taxon>Orthoherpesviridae</taxon>
        <taxon>Betaherpesvirinae</taxon>
        <taxon>Cytomegalovirus</taxon>
        <taxon>Cytomegalovirus aotinebeta1</taxon>
    </lineage>
</organism>
<dbReference type="RefSeq" id="YP_004940103.1">
    <property type="nucleotide sequence ID" value="NC_016447.1"/>
</dbReference>
<dbReference type="SUPFAM" id="SSF103417">
    <property type="entry name" value="Major capsid protein VP5"/>
    <property type="match status" value="1"/>
</dbReference>
<keyword evidence="2" id="KW-1048">Host nucleus</keyword>
<dbReference type="GO" id="GO:0005198">
    <property type="term" value="F:structural molecule activity"/>
    <property type="evidence" value="ECO:0007669"/>
    <property type="project" value="InterPro"/>
</dbReference>
<evidence type="ECO:0000313" key="6">
    <source>
        <dbReference type="Proteomes" id="UP000113968"/>
    </source>
</evidence>
<dbReference type="PRINTS" id="PR00235">
    <property type="entry name" value="HSVCAPSIDMCP"/>
</dbReference>
<proteinExistence type="inferred from homology"/>
<dbReference type="KEGG" id="vg:11464149"/>
<keyword evidence="1" id="KW-0167">Capsid protein</keyword>
<reference evidence="5" key="1">
    <citation type="submission" date="2011-12" db="EMBL/GenBank/DDBJ databases">
        <title>Comparative genomics of primate cytomegaloviruses.</title>
        <authorList>
            <person name="Davison A.J."/>
            <person name="Holton M."/>
            <person name="Dolan A."/>
            <person name="Dargan D.J."/>
            <person name="Gatherer D."/>
            <person name="Hayward G.S."/>
        </authorList>
    </citation>
    <scope>NUCLEOTIDE SEQUENCE [LARGE SCALE GENOMIC DNA]</scope>
    <source>
        <strain evidence="5">S34E</strain>
    </source>
</reference>
<keyword evidence="6" id="KW-1185">Reference proteome</keyword>
<keyword evidence="4" id="KW-0946">Virion</keyword>
<dbReference type="Pfam" id="PF03122">
    <property type="entry name" value="Herpes_MCP"/>
    <property type="match status" value="1"/>
</dbReference>
<keyword evidence="3" id="KW-1147">T=16 icosahedral capsid protein</keyword>
<evidence type="ECO:0000313" key="5">
    <source>
        <dbReference type="EMBL" id="AEV80782.1"/>
    </source>
</evidence>
<dbReference type="GO" id="GO:0039622">
    <property type="term" value="C:T=16 icosahedral viral capsid"/>
    <property type="evidence" value="ECO:0007669"/>
    <property type="project" value="UniProtKB-KW"/>
</dbReference>
<evidence type="ECO:0000256" key="4">
    <source>
        <dbReference type="ARBA" id="ARBA00022844"/>
    </source>
</evidence>
<dbReference type="InterPro" id="IPR023233">
    <property type="entry name" value="Herpes_MCP_upper_sf"/>
</dbReference>
<evidence type="ECO:0000256" key="2">
    <source>
        <dbReference type="ARBA" id="ARBA00022562"/>
    </source>
</evidence>
<evidence type="ECO:0000256" key="3">
    <source>
        <dbReference type="ARBA" id="ARBA00022680"/>
    </source>
</evidence>
<gene>
    <name evidence="5" type="primary">UL86</name>
</gene>